<gene>
    <name evidence="1" type="ORF">TRFO_42904</name>
</gene>
<sequence>MIFIQFNCQYILSKERFFENSRNYTQMNDLVPAPLQHFQPAPAVVTPISRPIPISKFVSGTRLAQRYGGPSPVPTKPQIQQTSQQVLNLCNRPSTTQSFARSNSHFNLRNSNNFFPNVQNKAALKNTEKESPIMEESLFFTTEMFLKADHLDSNKKAKMCCSENCDDITDSPPLDLPLNNQSNATQQNVQSRCIPSSQKSIIEQSKSLLVNQNVGMEPHIPKIVPQSNSFSVIRKNKLCLSNDSSNDESTSTELTNIPPNIKIDTGDELHKDGAVPNGLLKKKSSKKYRRISLNGRTYVTQQERYDSNMRAIVGGLECLRGRVSHFDKLKNIKKESNSFNWTSSMTSFYMNSVLE</sequence>
<proteinExistence type="predicted"/>
<reference evidence="1" key="1">
    <citation type="submission" date="2016-10" db="EMBL/GenBank/DDBJ databases">
        <authorList>
            <person name="Benchimol M."/>
            <person name="Almeida L.G."/>
            <person name="Vasconcelos A.T."/>
            <person name="Perreira-Neves A."/>
            <person name="Rosa I.A."/>
            <person name="Tasca T."/>
            <person name="Bogo M.R."/>
            <person name="de Souza W."/>
        </authorList>
    </citation>
    <scope>NUCLEOTIDE SEQUENCE [LARGE SCALE GENOMIC DNA]</scope>
    <source>
        <strain evidence="1">K</strain>
    </source>
</reference>
<name>A0A1J4KTS7_9EUKA</name>
<keyword evidence="2" id="KW-1185">Reference proteome</keyword>
<dbReference type="RefSeq" id="XP_068367799.1">
    <property type="nucleotide sequence ID" value="XM_068514539.1"/>
</dbReference>
<dbReference type="EMBL" id="MLAK01000327">
    <property type="protein sequence ID" value="OHT14663.1"/>
    <property type="molecule type" value="Genomic_DNA"/>
</dbReference>
<dbReference type="Proteomes" id="UP000179807">
    <property type="component" value="Unassembled WGS sequence"/>
</dbReference>
<dbReference type="GeneID" id="94849243"/>
<evidence type="ECO:0000313" key="2">
    <source>
        <dbReference type="Proteomes" id="UP000179807"/>
    </source>
</evidence>
<protein>
    <submittedName>
        <fullName evidence="1">Uncharacterized protein</fullName>
    </submittedName>
</protein>
<dbReference type="VEuPathDB" id="TrichDB:TRFO_42904"/>
<accession>A0A1J4KTS7</accession>
<evidence type="ECO:0000313" key="1">
    <source>
        <dbReference type="EMBL" id="OHT14663.1"/>
    </source>
</evidence>
<comment type="caution">
    <text evidence="1">The sequence shown here is derived from an EMBL/GenBank/DDBJ whole genome shotgun (WGS) entry which is preliminary data.</text>
</comment>
<organism evidence="1 2">
    <name type="scientific">Tritrichomonas foetus</name>
    <dbReference type="NCBI Taxonomy" id="1144522"/>
    <lineage>
        <taxon>Eukaryota</taxon>
        <taxon>Metamonada</taxon>
        <taxon>Parabasalia</taxon>
        <taxon>Tritrichomonadida</taxon>
        <taxon>Tritrichomonadidae</taxon>
        <taxon>Tritrichomonas</taxon>
    </lineage>
</organism>
<dbReference type="AlphaFoldDB" id="A0A1J4KTS7"/>